<feature type="compositionally biased region" description="Basic and acidic residues" evidence="1">
    <location>
        <begin position="214"/>
        <end position="223"/>
    </location>
</feature>
<dbReference type="GeneID" id="23858180"/>
<dbReference type="EMBL" id="FN554964">
    <property type="protein sequence ID" value="CBH08818.1"/>
    <property type="molecule type" value="Genomic_DNA"/>
</dbReference>
<feature type="region of interest" description="Disordered" evidence="1">
    <location>
        <begin position="63"/>
        <end position="83"/>
    </location>
</feature>
<dbReference type="KEGG" id="tbg:TbgDal_I130"/>
<proteinExistence type="predicted"/>
<evidence type="ECO:0000256" key="1">
    <source>
        <dbReference type="SAM" id="MobiDB-lite"/>
    </source>
</evidence>
<dbReference type="AlphaFoldDB" id="C9ZHU7"/>
<dbReference type="Proteomes" id="UP000002316">
    <property type="component" value="Chromosome 1"/>
</dbReference>
<evidence type="ECO:0000313" key="3">
    <source>
        <dbReference type="Proteomes" id="UP000002316"/>
    </source>
</evidence>
<gene>
    <name evidence="2" type="ORF">TbgDal_I130</name>
</gene>
<accession>C9ZHU7</accession>
<organism evidence="2 3">
    <name type="scientific">Trypanosoma brucei gambiense (strain MHOM/CI/86/DAL972)</name>
    <dbReference type="NCBI Taxonomy" id="679716"/>
    <lineage>
        <taxon>Eukaryota</taxon>
        <taxon>Discoba</taxon>
        <taxon>Euglenozoa</taxon>
        <taxon>Kinetoplastea</taxon>
        <taxon>Metakinetoplastina</taxon>
        <taxon>Trypanosomatida</taxon>
        <taxon>Trypanosomatidae</taxon>
        <taxon>Trypanosoma</taxon>
    </lineage>
</organism>
<dbReference type="VEuPathDB" id="TriTrypDB:Tbg972.1.130"/>
<sequence>MYPSFVSELSRTPGDVVIEPYSFLEHLKEGTKYEMIVFPDAFEIPQGSWAAYRSAQRKGQEEVVEPSGGEGPLITPPHAGGSSGFPLTRTKQSRLWNSVDRRISLQRKAGQMLVQFGKSFAGNSEILAQHPSRERRRREEVWSIISAKRLASDMPTLMRHAEHRMQCLDRLRDRKEQRWELERAAGTGCQPASARFPLPDLKRKVCVLSASGSSDKEGWEAREGQTSGRWHDSASIVSSALVK</sequence>
<dbReference type="RefSeq" id="XP_011771259.1">
    <property type="nucleotide sequence ID" value="XM_011772957.1"/>
</dbReference>
<name>C9ZHU7_TRYB9</name>
<feature type="region of interest" description="Disordered" evidence="1">
    <location>
        <begin position="211"/>
        <end position="243"/>
    </location>
</feature>
<protein>
    <submittedName>
        <fullName evidence="2">Uncharacterized protein</fullName>
    </submittedName>
</protein>
<evidence type="ECO:0000313" key="2">
    <source>
        <dbReference type="EMBL" id="CBH08818.1"/>
    </source>
</evidence>
<reference evidence="3" key="1">
    <citation type="journal article" date="2010" name="PLoS Negl. Trop. Dis.">
        <title>The genome sequence of Trypanosoma brucei gambiense, causative agent of chronic human african trypanosomiasis.</title>
        <authorList>
            <person name="Jackson A.P."/>
            <person name="Sanders M."/>
            <person name="Berry A."/>
            <person name="McQuillan J."/>
            <person name="Aslett M.A."/>
            <person name="Quail M.A."/>
            <person name="Chukualim B."/>
            <person name="Capewell P."/>
            <person name="MacLeod A."/>
            <person name="Melville S.E."/>
            <person name="Gibson W."/>
            <person name="Barry J.D."/>
            <person name="Berriman M."/>
            <person name="Hertz-Fowler C."/>
        </authorList>
    </citation>
    <scope>NUCLEOTIDE SEQUENCE [LARGE SCALE GENOMIC DNA]</scope>
    <source>
        <strain evidence="3">MHOM/CI/86/DAL972</strain>
    </source>
</reference>